<keyword evidence="2" id="KW-1133">Transmembrane helix</keyword>
<sequence>MNVARKETPLEKEESGGGFERVLLILIPAIFTIVLLGALAVFFRADVRDGLIDVANKIPIVKNWVPDPVLTPEEQKLKKAKQQEESAEATIVELKKQLAESEETLNEVTEQKATQEKKVKELETQVETMQSTAQSNEIEEEDAYTKQIRELSKLYADMSPSKAAPIMQNLTQEEMVLMLSQMKSGNRVAILQKMDPKVAADVTMKLKDAETSENMAIAALQSRLKKNEVAEAEKKTSNNLDKNQLNQTFAGMTPSNAADLLMQTYKISPAKTMTILNTVDDATRSRILNAMSSKDAELAAKILNRLMGSK</sequence>
<reference evidence="4" key="1">
    <citation type="submission" date="2015-08" db="EMBL/GenBank/DDBJ databases">
        <title>Genome sequencing project for genomic taxonomy and phylogenomics of Bacillus-like bacteria.</title>
        <authorList>
            <person name="Liu B."/>
            <person name="Wang J."/>
            <person name="Zhu Y."/>
            <person name="Liu G."/>
            <person name="Chen Q."/>
            <person name="Chen Z."/>
            <person name="Lan J."/>
            <person name="Che J."/>
            <person name="Ge C."/>
            <person name="Shi H."/>
            <person name="Pan Z."/>
            <person name="Liu X."/>
        </authorList>
    </citation>
    <scope>NUCLEOTIDE SEQUENCE [LARGE SCALE GENOMIC DNA]</scope>
    <source>
        <strain evidence="4">FJAT-22460</strain>
    </source>
</reference>
<gene>
    <name evidence="3" type="ORF">AM231_13240</name>
</gene>
<dbReference type="Proteomes" id="UP000036932">
    <property type="component" value="Unassembled WGS sequence"/>
</dbReference>
<dbReference type="Gene3D" id="1.10.220.30">
    <property type="match status" value="1"/>
</dbReference>
<comment type="caution">
    <text evidence="3">The sequence shown here is derived from an EMBL/GenBank/DDBJ whole genome shotgun (WGS) entry which is preliminary data.</text>
</comment>
<evidence type="ECO:0000256" key="2">
    <source>
        <dbReference type="SAM" id="Phobius"/>
    </source>
</evidence>
<dbReference type="PATRIC" id="fig|1705565.3.peg.4677"/>
<feature type="coiled-coil region" evidence="1">
    <location>
        <begin position="77"/>
        <end position="139"/>
    </location>
</feature>
<keyword evidence="2" id="KW-0472">Membrane</keyword>
<protein>
    <submittedName>
        <fullName evidence="3">Kinesin</fullName>
    </submittedName>
</protein>
<evidence type="ECO:0000256" key="1">
    <source>
        <dbReference type="SAM" id="Coils"/>
    </source>
</evidence>
<dbReference type="SUPFAM" id="SSF57997">
    <property type="entry name" value="Tropomyosin"/>
    <property type="match status" value="1"/>
</dbReference>
<proteinExistence type="predicted"/>
<dbReference type="SUPFAM" id="SSF158791">
    <property type="entry name" value="MgtE N-terminal domain-like"/>
    <property type="match status" value="1"/>
</dbReference>
<keyword evidence="1" id="KW-0175">Coiled coil</keyword>
<keyword evidence="2" id="KW-0812">Transmembrane</keyword>
<dbReference type="AlphaFoldDB" id="A0A0M1P8I3"/>
<accession>A0A0M1P8I3</accession>
<dbReference type="RefSeq" id="WP_082341705.1">
    <property type="nucleotide sequence ID" value="NZ_LIUT01000001.1"/>
</dbReference>
<evidence type="ECO:0000313" key="4">
    <source>
        <dbReference type="Proteomes" id="UP000036932"/>
    </source>
</evidence>
<keyword evidence="4" id="KW-1185">Reference proteome</keyword>
<feature type="transmembrane region" description="Helical" evidence="2">
    <location>
        <begin position="22"/>
        <end position="43"/>
    </location>
</feature>
<dbReference type="EMBL" id="LIUT01000001">
    <property type="protein sequence ID" value="KOR90778.1"/>
    <property type="molecule type" value="Genomic_DNA"/>
</dbReference>
<evidence type="ECO:0000313" key="3">
    <source>
        <dbReference type="EMBL" id="KOR90778.1"/>
    </source>
</evidence>
<name>A0A0M1P8I3_9BACL</name>
<dbReference type="OrthoDB" id="2381574at2"/>
<organism evidence="3 4">
    <name type="scientific">Paenibacillus solani</name>
    <dbReference type="NCBI Taxonomy" id="1705565"/>
    <lineage>
        <taxon>Bacteria</taxon>
        <taxon>Bacillati</taxon>
        <taxon>Bacillota</taxon>
        <taxon>Bacilli</taxon>
        <taxon>Bacillales</taxon>
        <taxon>Paenibacillaceae</taxon>
        <taxon>Paenibacillus</taxon>
    </lineage>
</organism>